<organism evidence="5 6">
    <name type="scientific">Takifugu flavidus</name>
    <name type="common">sansaifugu</name>
    <dbReference type="NCBI Taxonomy" id="433684"/>
    <lineage>
        <taxon>Eukaryota</taxon>
        <taxon>Metazoa</taxon>
        <taxon>Chordata</taxon>
        <taxon>Craniata</taxon>
        <taxon>Vertebrata</taxon>
        <taxon>Euteleostomi</taxon>
        <taxon>Actinopterygii</taxon>
        <taxon>Neopterygii</taxon>
        <taxon>Teleostei</taxon>
        <taxon>Neoteleostei</taxon>
        <taxon>Acanthomorphata</taxon>
        <taxon>Eupercaria</taxon>
        <taxon>Tetraodontiformes</taxon>
        <taxon>Tetradontoidea</taxon>
        <taxon>Tetraodontidae</taxon>
        <taxon>Takifugu</taxon>
    </lineage>
</organism>
<dbReference type="GO" id="GO:0002250">
    <property type="term" value="P:adaptive immune response"/>
    <property type="evidence" value="ECO:0007669"/>
    <property type="project" value="UniProtKB-KW"/>
</dbReference>
<dbReference type="InterPro" id="IPR013783">
    <property type="entry name" value="Ig-like_fold"/>
</dbReference>
<keyword evidence="4" id="KW-1133">Transmembrane helix</keyword>
<proteinExistence type="predicted"/>
<evidence type="ECO:0000256" key="4">
    <source>
        <dbReference type="SAM" id="Phobius"/>
    </source>
</evidence>
<dbReference type="SUPFAM" id="SSF48726">
    <property type="entry name" value="Immunoglobulin"/>
    <property type="match status" value="1"/>
</dbReference>
<keyword evidence="4" id="KW-0812">Transmembrane</keyword>
<reference evidence="5 6" key="1">
    <citation type="submission" date="2019-04" db="EMBL/GenBank/DDBJ databases">
        <title>Chromosome genome assembly for Takifugu flavidus.</title>
        <authorList>
            <person name="Xiao S."/>
        </authorList>
    </citation>
    <scope>NUCLEOTIDE SEQUENCE [LARGE SCALE GENOMIC DNA]</scope>
    <source>
        <strain evidence="5">HTHZ2018</strain>
        <tissue evidence="5">Muscle</tissue>
    </source>
</reference>
<keyword evidence="4" id="KW-0472">Membrane</keyword>
<dbReference type="EMBL" id="RHFK02000580">
    <property type="protein sequence ID" value="TWW53696.1"/>
    <property type="molecule type" value="Genomic_DNA"/>
</dbReference>
<keyword evidence="6" id="KW-1185">Reference proteome</keyword>
<dbReference type="InterPro" id="IPR051287">
    <property type="entry name" value="TCR_variable_region"/>
</dbReference>
<evidence type="ECO:0000256" key="3">
    <source>
        <dbReference type="ARBA" id="ARBA00023319"/>
    </source>
</evidence>
<keyword evidence="2" id="KW-1064">Adaptive immunity</keyword>
<dbReference type="AlphaFoldDB" id="A0A5C6MES5"/>
<evidence type="ECO:0000256" key="1">
    <source>
        <dbReference type="ARBA" id="ARBA00022729"/>
    </source>
</evidence>
<protein>
    <submittedName>
        <fullName evidence="5">Uncharacterized protein</fullName>
    </submittedName>
</protein>
<keyword evidence="2" id="KW-0391">Immunity</keyword>
<evidence type="ECO:0000313" key="5">
    <source>
        <dbReference type="EMBL" id="TWW53696.1"/>
    </source>
</evidence>
<dbReference type="InterPro" id="IPR036179">
    <property type="entry name" value="Ig-like_dom_sf"/>
</dbReference>
<keyword evidence="1" id="KW-0732">Signal</keyword>
<dbReference type="Gene3D" id="2.60.40.10">
    <property type="entry name" value="Immunoglobulins"/>
    <property type="match status" value="1"/>
</dbReference>
<name>A0A5C6MES5_9TELE</name>
<accession>A0A5C6MES5</accession>
<gene>
    <name evidence="5" type="ORF">D4764_0217110</name>
</gene>
<dbReference type="Proteomes" id="UP000324091">
    <property type="component" value="Unassembled WGS sequence"/>
</dbReference>
<dbReference type="PANTHER" id="PTHR19367:SF18">
    <property type="entry name" value="T CELL RECEPTOR ALPHA VARIABLE 16"/>
    <property type="match status" value="1"/>
</dbReference>
<keyword evidence="3" id="KW-0393">Immunoglobulin domain</keyword>
<evidence type="ECO:0000256" key="2">
    <source>
        <dbReference type="ARBA" id="ARBA00023130"/>
    </source>
</evidence>
<sequence>MVRGSKITAKVLLQRVQRPSGSAGASAAVPDSAVYDCAVRPRVTGNPQPVYKTQHPAPGSLRQLEGHMTQEEVCSSVSNHAESRKSCQKRTRHHRMLNIRQFLLLLWSFLQRWNLGCGFFWLLFALAKQKASDPQRISALINKKSAPLKIQELQLSDSAVYYSALRPTVTGSSRSAH</sequence>
<dbReference type="PANTHER" id="PTHR19367">
    <property type="entry name" value="T-CELL RECEPTOR ALPHA CHAIN V REGION"/>
    <property type="match status" value="1"/>
</dbReference>
<evidence type="ECO:0000313" key="6">
    <source>
        <dbReference type="Proteomes" id="UP000324091"/>
    </source>
</evidence>
<comment type="caution">
    <text evidence="5">The sequence shown here is derived from an EMBL/GenBank/DDBJ whole genome shotgun (WGS) entry which is preliminary data.</text>
</comment>
<feature type="transmembrane region" description="Helical" evidence="4">
    <location>
        <begin position="102"/>
        <end position="127"/>
    </location>
</feature>